<accession>A0ABU9ICS2</accession>
<keyword evidence="1" id="KW-0677">Repeat</keyword>
<evidence type="ECO:0000256" key="2">
    <source>
        <dbReference type="ARBA" id="ARBA00022803"/>
    </source>
</evidence>
<dbReference type="SMART" id="SM00028">
    <property type="entry name" value="TPR"/>
    <property type="match status" value="5"/>
</dbReference>
<sequence length="505" mass="54519">MKKHIALVTIGAMALALSACGVSPEEQFDRAEQAFAEHRFNDARLDLGTLLQADSDNPELLELMARTQLQLGDGEGARSMLERLAAQNVRPDDYDTLLAEAMLLQGEFESALAAGTALGTAEGYRIAALSHVALGGADAALESFQQGMQAAGDRSRLYADFARFAHMAGETGRAVELARMAREADPQGLDPLLASALIAQDSGRYEQALEYYEQAQAAWPESRVALLGRIGVLGDSGRLDDARTLIEEAARQQPDDPDVIYLQARLAAEEGDWSDVRTILQPIEDNSDPRQQLLYARALVELDLVEQALPRLTTLVRRNPAVAEPRRVLARAQLAAGNAAAAFDTIQPLAVSPESSPSDLALYAEAARASGRTGQIDRALAEAPPEERVATLMAEADSHMRNERWRAAIDTYEDLRGWTGDSNAMVLNNLAFAKSRIGAEDEALDLAVRALALAPEQPNVMDTAGWLMVQTGRDRARGIELLERAAELAPGNEAIAEHLAAARRG</sequence>
<organism evidence="4 5">
    <name type="scientific">Aurantiacibacter gilvus</name>
    <dbReference type="NCBI Taxonomy" id="3139141"/>
    <lineage>
        <taxon>Bacteria</taxon>
        <taxon>Pseudomonadati</taxon>
        <taxon>Pseudomonadota</taxon>
        <taxon>Alphaproteobacteria</taxon>
        <taxon>Sphingomonadales</taxon>
        <taxon>Erythrobacteraceae</taxon>
        <taxon>Aurantiacibacter</taxon>
    </lineage>
</organism>
<dbReference type="InterPro" id="IPR051012">
    <property type="entry name" value="CellSynth/LPSAsmb/PSIAsmb"/>
</dbReference>
<evidence type="ECO:0000256" key="1">
    <source>
        <dbReference type="ARBA" id="ARBA00022737"/>
    </source>
</evidence>
<dbReference type="PROSITE" id="PS51257">
    <property type="entry name" value="PROKAR_LIPOPROTEIN"/>
    <property type="match status" value="1"/>
</dbReference>
<evidence type="ECO:0000313" key="4">
    <source>
        <dbReference type="EMBL" id="MEL1250230.1"/>
    </source>
</evidence>
<dbReference type="InterPro" id="IPR011990">
    <property type="entry name" value="TPR-like_helical_dom_sf"/>
</dbReference>
<evidence type="ECO:0000256" key="3">
    <source>
        <dbReference type="SAM" id="SignalP"/>
    </source>
</evidence>
<dbReference type="PANTHER" id="PTHR45586">
    <property type="entry name" value="TPR REPEAT-CONTAINING PROTEIN PA4667"/>
    <property type="match status" value="1"/>
</dbReference>
<dbReference type="Pfam" id="PF13432">
    <property type="entry name" value="TPR_16"/>
    <property type="match status" value="1"/>
</dbReference>
<gene>
    <name evidence="4" type="ORF">AAEO60_06060</name>
</gene>
<feature type="signal peptide" evidence="3">
    <location>
        <begin position="1"/>
        <end position="21"/>
    </location>
</feature>
<name>A0ABU9ICS2_9SPHN</name>
<dbReference type="RefSeq" id="WP_341672750.1">
    <property type="nucleotide sequence ID" value="NZ_JBBYHV010000001.1"/>
</dbReference>
<comment type="caution">
    <text evidence="4">The sequence shown here is derived from an EMBL/GenBank/DDBJ whole genome shotgun (WGS) entry which is preliminary data.</text>
</comment>
<dbReference type="EMBL" id="JBBYHV010000001">
    <property type="protein sequence ID" value="MEL1250230.1"/>
    <property type="molecule type" value="Genomic_DNA"/>
</dbReference>
<keyword evidence="5" id="KW-1185">Reference proteome</keyword>
<keyword evidence="2" id="KW-0802">TPR repeat</keyword>
<keyword evidence="3" id="KW-0732">Signal</keyword>
<feature type="chain" id="PRO_5045845697" evidence="3">
    <location>
        <begin position="22"/>
        <end position="505"/>
    </location>
</feature>
<evidence type="ECO:0000313" key="5">
    <source>
        <dbReference type="Proteomes" id="UP001497045"/>
    </source>
</evidence>
<dbReference type="Proteomes" id="UP001497045">
    <property type="component" value="Unassembled WGS sequence"/>
</dbReference>
<reference evidence="4 5" key="1">
    <citation type="submission" date="2024-04" db="EMBL/GenBank/DDBJ databases">
        <title>Aurantiacibacter sp. DGU6 16S ribosomal RNA gene Genome sequencing and assembly.</title>
        <authorList>
            <person name="Park S."/>
        </authorList>
    </citation>
    <scope>NUCLEOTIDE SEQUENCE [LARGE SCALE GENOMIC DNA]</scope>
    <source>
        <strain evidence="4 5">DGU6</strain>
    </source>
</reference>
<dbReference type="PANTHER" id="PTHR45586:SF1">
    <property type="entry name" value="LIPOPOLYSACCHARIDE ASSEMBLY PROTEIN B"/>
    <property type="match status" value="1"/>
</dbReference>
<dbReference type="InterPro" id="IPR019734">
    <property type="entry name" value="TPR_rpt"/>
</dbReference>
<protein>
    <submittedName>
        <fullName evidence="4">Tetratricopeptide repeat protein</fullName>
    </submittedName>
</protein>
<proteinExistence type="predicted"/>
<dbReference type="Pfam" id="PF14559">
    <property type="entry name" value="TPR_19"/>
    <property type="match status" value="2"/>
</dbReference>
<dbReference type="SUPFAM" id="SSF48452">
    <property type="entry name" value="TPR-like"/>
    <property type="match status" value="2"/>
</dbReference>
<dbReference type="Gene3D" id="1.25.40.10">
    <property type="entry name" value="Tetratricopeptide repeat domain"/>
    <property type="match status" value="3"/>
</dbReference>